<accession>A0ABQ9WRM2</accession>
<keyword evidence="2" id="KW-1185">Reference proteome</keyword>
<name>A0ABQ9WRM2_9EUKA</name>
<dbReference type="Proteomes" id="UP001281761">
    <property type="component" value="Unassembled WGS sequence"/>
</dbReference>
<sequence>MDLFEEKAVLFCSLVSRVRNNSDVDDAFQDEAVALLDDLAPYPFDSQTADQIVTELVPSADGTLTGFVDSACILVSSPHSKIVVAALCFLAESFWSSSPHNRVRLIQNDFFSRILAIIQPQHLPLSGNEDVFHSLNRILSSSIDLARPSTLKALKLGDPSARQNHLEFIFQRVIQQHSPYLSFLCQNQQLVSTNLYPSWMDVVVVSLFRISPYHLPTLEWKREGPEVIGSGKRMMEALVSDGLEDTLEQLVRIDRLDDGDKINLCSVDISNGLGFNPRPF</sequence>
<reference evidence="1 2" key="1">
    <citation type="journal article" date="2022" name="bioRxiv">
        <title>Genomics of Preaxostyla Flagellates Illuminates Evolutionary Transitions and the Path Towards Mitochondrial Loss.</title>
        <authorList>
            <person name="Novak L.V.F."/>
            <person name="Treitli S.C."/>
            <person name="Pyrih J."/>
            <person name="Halakuc P."/>
            <person name="Pipaliya S.V."/>
            <person name="Vacek V."/>
            <person name="Brzon O."/>
            <person name="Soukal P."/>
            <person name="Eme L."/>
            <person name="Dacks J.B."/>
            <person name="Karnkowska A."/>
            <person name="Elias M."/>
            <person name="Hampl V."/>
        </authorList>
    </citation>
    <scope>NUCLEOTIDE SEQUENCE [LARGE SCALE GENOMIC DNA]</scope>
    <source>
        <strain evidence="1">NAU3</strain>
        <tissue evidence="1">Gut</tissue>
    </source>
</reference>
<comment type="caution">
    <text evidence="1">The sequence shown here is derived from an EMBL/GenBank/DDBJ whole genome shotgun (WGS) entry which is preliminary data.</text>
</comment>
<gene>
    <name evidence="1" type="ORF">BLNAU_23126</name>
</gene>
<proteinExistence type="predicted"/>
<dbReference type="EMBL" id="JARBJD010000446">
    <property type="protein sequence ID" value="KAK2941973.1"/>
    <property type="molecule type" value="Genomic_DNA"/>
</dbReference>
<evidence type="ECO:0000313" key="2">
    <source>
        <dbReference type="Proteomes" id="UP001281761"/>
    </source>
</evidence>
<evidence type="ECO:0000313" key="1">
    <source>
        <dbReference type="EMBL" id="KAK2941973.1"/>
    </source>
</evidence>
<protein>
    <submittedName>
        <fullName evidence="1">Uncharacterized protein</fullName>
    </submittedName>
</protein>
<organism evidence="1 2">
    <name type="scientific">Blattamonas nauphoetae</name>
    <dbReference type="NCBI Taxonomy" id="2049346"/>
    <lineage>
        <taxon>Eukaryota</taxon>
        <taxon>Metamonada</taxon>
        <taxon>Preaxostyla</taxon>
        <taxon>Oxymonadida</taxon>
        <taxon>Blattamonas</taxon>
    </lineage>
</organism>